<comment type="caution">
    <text evidence="7">The sequence shown here is derived from an EMBL/GenBank/DDBJ whole genome shotgun (WGS) entry which is preliminary data.</text>
</comment>
<dbReference type="PROSITE" id="PS00194">
    <property type="entry name" value="THIOREDOXIN_1"/>
    <property type="match status" value="1"/>
</dbReference>
<feature type="transmembrane region" description="Helical" evidence="5">
    <location>
        <begin position="12"/>
        <end position="30"/>
    </location>
</feature>
<dbReference type="InterPro" id="IPR025380">
    <property type="entry name" value="DUF4369"/>
</dbReference>
<accession>A0A4V3D0S9</accession>
<dbReference type="Gene3D" id="3.40.30.10">
    <property type="entry name" value="Glutaredoxin"/>
    <property type="match status" value="1"/>
</dbReference>
<evidence type="ECO:0000256" key="4">
    <source>
        <dbReference type="ARBA" id="ARBA00023284"/>
    </source>
</evidence>
<dbReference type="PANTHER" id="PTHR42852:SF6">
    <property type="entry name" value="THIOL:DISULFIDE INTERCHANGE PROTEIN DSBE"/>
    <property type="match status" value="1"/>
</dbReference>
<evidence type="ECO:0000259" key="6">
    <source>
        <dbReference type="PROSITE" id="PS51352"/>
    </source>
</evidence>
<keyword evidence="5" id="KW-1133">Transmembrane helix</keyword>
<evidence type="ECO:0000256" key="2">
    <source>
        <dbReference type="ARBA" id="ARBA00022748"/>
    </source>
</evidence>
<keyword evidence="5" id="KW-0812">Transmembrane</keyword>
<dbReference type="RefSeq" id="WP_133577977.1">
    <property type="nucleotide sequence ID" value="NZ_SNYC01000007.1"/>
</dbReference>
<dbReference type="GO" id="GO:0016209">
    <property type="term" value="F:antioxidant activity"/>
    <property type="evidence" value="ECO:0007669"/>
    <property type="project" value="InterPro"/>
</dbReference>
<dbReference type="Proteomes" id="UP000295620">
    <property type="component" value="Unassembled WGS sequence"/>
</dbReference>
<protein>
    <submittedName>
        <fullName evidence="7">Peroxiredoxin</fullName>
    </submittedName>
</protein>
<keyword evidence="4" id="KW-0676">Redox-active center</keyword>
<dbReference type="SUPFAM" id="SSF52833">
    <property type="entry name" value="Thioredoxin-like"/>
    <property type="match status" value="1"/>
</dbReference>
<dbReference type="GO" id="GO:0030313">
    <property type="term" value="C:cell envelope"/>
    <property type="evidence" value="ECO:0007669"/>
    <property type="project" value="UniProtKB-SubCell"/>
</dbReference>
<evidence type="ECO:0000256" key="1">
    <source>
        <dbReference type="ARBA" id="ARBA00004196"/>
    </source>
</evidence>
<dbReference type="InterPro" id="IPR000866">
    <property type="entry name" value="AhpC/TSA"/>
</dbReference>
<evidence type="ECO:0000256" key="3">
    <source>
        <dbReference type="ARBA" id="ARBA00023157"/>
    </source>
</evidence>
<keyword evidence="3" id="KW-1015">Disulfide bond</keyword>
<comment type="subcellular location">
    <subcellularLocation>
        <location evidence="1">Cell envelope</location>
    </subcellularLocation>
</comment>
<reference evidence="7 8" key="1">
    <citation type="submission" date="2019-03" db="EMBL/GenBank/DDBJ databases">
        <title>Genomic Encyclopedia of Archaeal and Bacterial Type Strains, Phase II (KMG-II): from individual species to whole genera.</title>
        <authorList>
            <person name="Goeker M."/>
        </authorList>
    </citation>
    <scope>NUCLEOTIDE SEQUENCE [LARGE SCALE GENOMIC DNA]</scope>
    <source>
        <strain evidence="7 8">DSM 19035</strain>
    </source>
</reference>
<keyword evidence="8" id="KW-1185">Reference proteome</keyword>
<dbReference type="InterPro" id="IPR013766">
    <property type="entry name" value="Thioredoxin_domain"/>
</dbReference>
<evidence type="ECO:0000313" key="8">
    <source>
        <dbReference type="Proteomes" id="UP000295620"/>
    </source>
</evidence>
<dbReference type="AlphaFoldDB" id="A0A4V3D0S9"/>
<dbReference type="InterPro" id="IPR017937">
    <property type="entry name" value="Thioredoxin_CS"/>
</dbReference>
<dbReference type="InterPro" id="IPR036249">
    <property type="entry name" value="Thioredoxin-like_sf"/>
</dbReference>
<keyword evidence="2" id="KW-0201">Cytochrome c-type biogenesis</keyword>
<keyword evidence="5" id="KW-0472">Membrane</keyword>
<organism evidence="7 8">
    <name type="scientific">Pedobacter metabolipauper</name>
    <dbReference type="NCBI Taxonomy" id="425513"/>
    <lineage>
        <taxon>Bacteria</taxon>
        <taxon>Pseudomonadati</taxon>
        <taxon>Bacteroidota</taxon>
        <taxon>Sphingobacteriia</taxon>
        <taxon>Sphingobacteriales</taxon>
        <taxon>Sphingobacteriaceae</taxon>
        <taxon>Pedobacter</taxon>
    </lineage>
</organism>
<dbReference type="InterPro" id="IPR050553">
    <property type="entry name" value="Thioredoxin_ResA/DsbE_sf"/>
</dbReference>
<dbReference type="PANTHER" id="PTHR42852">
    <property type="entry name" value="THIOL:DISULFIDE INTERCHANGE PROTEIN DSBE"/>
    <property type="match status" value="1"/>
</dbReference>
<evidence type="ECO:0000313" key="7">
    <source>
        <dbReference type="EMBL" id="TDQ07168.1"/>
    </source>
</evidence>
<dbReference type="PROSITE" id="PS51352">
    <property type="entry name" value="THIOREDOXIN_2"/>
    <property type="match status" value="1"/>
</dbReference>
<feature type="domain" description="Thioredoxin" evidence="6">
    <location>
        <begin position="241"/>
        <end position="382"/>
    </location>
</feature>
<sequence length="382" mass="42870">MAASHLQLNRYLISGLFIFSLQLIAVCTFGQQKFTISGKLTGGAGKTLYLSADGYIANTDKQKSDSVVIGKDDSFQLSGKIKYPGLYTLFFNGQKSFLIFYLDQTPVTIAGNADVIYRSNVSGSEDEKLKNEFFEKDGVIQRQMEANLSAAQQAKKALDTITTLRYSKKVDSLNQIRKADVNDFMASHPVTYQTLQNMEAFLGSLIPYDTAEKYLVPLSKKFAANPIFIKVSQLIAGNKRSAVGQTIPDIVLPDTTTKNTISLKDLRAVNHYVLIDFWASWCAPCRVNTPALQKMYSKYKPQKFEILGISLDASLASWKKAIREDQTNWPQASDLKGMDNKFALMLDVQTIPLYMLVDKTGKVILRTHKIQEVEEKMEQLFK</sequence>
<dbReference type="GO" id="GO:0016491">
    <property type="term" value="F:oxidoreductase activity"/>
    <property type="evidence" value="ECO:0007669"/>
    <property type="project" value="InterPro"/>
</dbReference>
<dbReference type="EMBL" id="SNYC01000007">
    <property type="protein sequence ID" value="TDQ07168.1"/>
    <property type="molecule type" value="Genomic_DNA"/>
</dbReference>
<dbReference type="Pfam" id="PF00578">
    <property type="entry name" value="AhpC-TSA"/>
    <property type="match status" value="1"/>
</dbReference>
<dbReference type="OrthoDB" id="6399635at2"/>
<evidence type="ECO:0000256" key="5">
    <source>
        <dbReference type="SAM" id="Phobius"/>
    </source>
</evidence>
<dbReference type="Pfam" id="PF14289">
    <property type="entry name" value="DUF4369"/>
    <property type="match status" value="1"/>
</dbReference>
<proteinExistence type="predicted"/>
<dbReference type="GO" id="GO:0017004">
    <property type="term" value="P:cytochrome complex assembly"/>
    <property type="evidence" value="ECO:0007669"/>
    <property type="project" value="UniProtKB-KW"/>
</dbReference>
<name>A0A4V3D0S9_9SPHI</name>
<gene>
    <name evidence="7" type="ORF">ATK78_4185</name>
</gene>
<dbReference type="CDD" id="cd02966">
    <property type="entry name" value="TlpA_like_family"/>
    <property type="match status" value="1"/>
</dbReference>